<evidence type="ECO:0000256" key="2">
    <source>
        <dbReference type="SAM" id="Phobius"/>
    </source>
</evidence>
<feature type="transmembrane region" description="Helical" evidence="2">
    <location>
        <begin position="150"/>
        <end position="170"/>
    </location>
</feature>
<proteinExistence type="predicted"/>
<dbReference type="Proteomes" id="UP000198929">
    <property type="component" value="Unassembled WGS sequence"/>
</dbReference>
<feature type="transmembrane region" description="Helical" evidence="2">
    <location>
        <begin position="108"/>
        <end position="130"/>
    </location>
</feature>
<keyword evidence="2" id="KW-0812">Transmembrane</keyword>
<name>A0A1H9NT86_9CORY</name>
<sequence>MAIDQTPQLKPSSKQHSPRRQRLGSAAGLLFVGLLKGFVLGVVWAFLRPGYTGNIINGVFTADPVGQPSNIEFTSFIWCVLLSAVIGVGVAIVAYVSAGRVEGLATLLWVGLVATAGALALVVVGNWVTYVLHPIPEAGTEEMVTLVPPIVPRIGWVAAPLMATLTYWIFAVISFPEEFRPEISGTIA</sequence>
<gene>
    <name evidence="3" type="ORF">SAMN05661109_00092</name>
</gene>
<feature type="compositionally biased region" description="Polar residues" evidence="1">
    <location>
        <begin position="1"/>
        <end position="15"/>
    </location>
</feature>
<evidence type="ECO:0000313" key="3">
    <source>
        <dbReference type="EMBL" id="SER39196.1"/>
    </source>
</evidence>
<dbReference type="EMBL" id="FOGQ01000001">
    <property type="protein sequence ID" value="SER39196.1"/>
    <property type="molecule type" value="Genomic_DNA"/>
</dbReference>
<evidence type="ECO:0000313" key="4">
    <source>
        <dbReference type="Proteomes" id="UP000198929"/>
    </source>
</evidence>
<feature type="transmembrane region" description="Helical" evidence="2">
    <location>
        <begin position="75"/>
        <end position="96"/>
    </location>
</feature>
<dbReference type="RefSeq" id="WP_092254619.1">
    <property type="nucleotide sequence ID" value="NZ_CP047199.1"/>
</dbReference>
<feature type="region of interest" description="Disordered" evidence="1">
    <location>
        <begin position="1"/>
        <end position="20"/>
    </location>
</feature>
<accession>A0A1H9NT86</accession>
<dbReference type="AlphaFoldDB" id="A0A1H9NT86"/>
<evidence type="ECO:0008006" key="5">
    <source>
        <dbReference type="Google" id="ProtNLM"/>
    </source>
</evidence>
<feature type="transmembrane region" description="Helical" evidence="2">
    <location>
        <begin position="23"/>
        <end position="47"/>
    </location>
</feature>
<reference evidence="4" key="1">
    <citation type="submission" date="2016-10" db="EMBL/GenBank/DDBJ databases">
        <authorList>
            <person name="Varghese N."/>
            <person name="Submissions S."/>
        </authorList>
    </citation>
    <scope>NUCLEOTIDE SEQUENCE [LARGE SCALE GENOMIC DNA]</scope>
    <source>
        <strain evidence="4">DSM 20524</strain>
    </source>
</reference>
<organism evidence="3 4">
    <name type="scientific">Corynebacterium cystitidis DSM 20524</name>
    <dbReference type="NCBI Taxonomy" id="1121357"/>
    <lineage>
        <taxon>Bacteria</taxon>
        <taxon>Bacillati</taxon>
        <taxon>Actinomycetota</taxon>
        <taxon>Actinomycetes</taxon>
        <taxon>Mycobacteriales</taxon>
        <taxon>Corynebacteriaceae</taxon>
        <taxon>Corynebacterium</taxon>
    </lineage>
</organism>
<protein>
    <recommendedName>
        <fullName evidence="5">DUF2567 domain-containing protein</fullName>
    </recommendedName>
</protein>
<evidence type="ECO:0000256" key="1">
    <source>
        <dbReference type="SAM" id="MobiDB-lite"/>
    </source>
</evidence>
<keyword evidence="2" id="KW-1133">Transmembrane helix</keyword>
<keyword evidence="2" id="KW-0472">Membrane</keyword>
<keyword evidence="4" id="KW-1185">Reference proteome</keyword>